<reference evidence="6 7" key="1">
    <citation type="submission" date="2019-04" db="EMBL/GenBank/DDBJ databases">
        <title>A pseudo-fructophilic Leuconostoc citreum strain F192-5 isolated from peel of satsuma mandarin: the first report for isolation and characterization of strain-dependent fructophilic-like characteristics.</title>
        <authorList>
            <person name="Maeno S."/>
            <person name="Tanizawa Y."/>
            <person name="Kajikawa A."/>
            <person name="Kanesaki Y."/>
            <person name="Kubota E."/>
            <person name="Arita M."/>
            <person name="Leon D."/>
            <person name="Endo A."/>
        </authorList>
    </citation>
    <scope>NUCLEOTIDE SEQUENCE [LARGE SCALE GENOMIC DNA]</scope>
    <source>
        <strain evidence="6 7">F192-5</strain>
    </source>
</reference>
<keyword evidence="3 5" id="KW-0159">Chromosome partition</keyword>
<dbReference type="PIRSF" id="PIRSF019345">
    <property type="entry name" value="ScpB"/>
    <property type="match status" value="1"/>
</dbReference>
<evidence type="ECO:0000256" key="4">
    <source>
        <dbReference type="ARBA" id="ARBA00023306"/>
    </source>
</evidence>
<dbReference type="Proteomes" id="UP000323274">
    <property type="component" value="Unassembled WGS sequence"/>
</dbReference>
<dbReference type="GO" id="GO:0006260">
    <property type="term" value="P:DNA replication"/>
    <property type="evidence" value="ECO:0007669"/>
    <property type="project" value="UniProtKB-UniRule"/>
</dbReference>
<dbReference type="GO" id="GO:0005737">
    <property type="term" value="C:cytoplasm"/>
    <property type="evidence" value="ECO:0007669"/>
    <property type="project" value="UniProtKB-SubCell"/>
</dbReference>
<evidence type="ECO:0000256" key="5">
    <source>
        <dbReference type="HAMAP-Rule" id="MF_01804"/>
    </source>
</evidence>
<gene>
    <name evidence="5 6" type="primary">scpB</name>
    <name evidence="6" type="ORF">LCIT_10200</name>
</gene>
<comment type="similarity">
    <text evidence="5">Belongs to the ScpB family.</text>
</comment>
<keyword evidence="2 5" id="KW-0132">Cell division</keyword>
<evidence type="ECO:0000313" key="7">
    <source>
        <dbReference type="Proteomes" id="UP000323274"/>
    </source>
</evidence>
<dbReference type="HAMAP" id="MF_01804">
    <property type="entry name" value="ScpB"/>
    <property type="match status" value="1"/>
</dbReference>
<dbReference type="InterPro" id="IPR036388">
    <property type="entry name" value="WH-like_DNA-bd_sf"/>
</dbReference>
<evidence type="ECO:0000256" key="3">
    <source>
        <dbReference type="ARBA" id="ARBA00022829"/>
    </source>
</evidence>
<comment type="function">
    <text evidence="5">Participates in chromosomal partition during cell division. May act via the formation of a condensin-like complex containing Smc and ScpA that pull DNA away from mid-cell into both cell halves.</text>
</comment>
<protein>
    <recommendedName>
        <fullName evidence="5">Segregation and condensation protein B</fullName>
    </recommendedName>
</protein>
<dbReference type="Gene3D" id="1.10.10.10">
    <property type="entry name" value="Winged helix-like DNA-binding domain superfamily/Winged helix DNA-binding domain"/>
    <property type="match status" value="2"/>
</dbReference>
<proteinExistence type="inferred from homology"/>
<comment type="subunit">
    <text evidence="5">Homodimer. Homodimerization may be required to stabilize the binding of ScpA to the Smc head domains. Component of a cohesin-like complex composed of ScpA, ScpB and the Smc homodimer, in which ScpA and ScpB bind to the head domain of Smc. The presence of the three proteins is required for the association of the complex with DNA.</text>
</comment>
<dbReference type="InterPro" id="IPR036390">
    <property type="entry name" value="WH_DNA-bd_sf"/>
</dbReference>
<dbReference type="PANTHER" id="PTHR34298">
    <property type="entry name" value="SEGREGATION AND CONDENSATION PROTEIN B"/>
    <property type="match status" value="1"/>
</dbReference>
<dbReference type="GO" id="GO:0051301">
    <property type="term" value="P:cell division"/>
    <property type="evidence" value="ECO:0007669"/>
    <property type="project" value="UniProtKB-KW"/>
</dbReference>
<organism evidence="6 7">
    <name type="scientific">Leuconostoc citreum</name>
    <dbReference type="NCBI Taxonomy" id="33964"/>
    <lineage>
        <taxon>Bacteria</taxon>
        <taxon>Bacillati</taxon>
        <taxon>Bacillota</taxon>
        <taxon>Bacilli</taxon>
        <taxon>Lactobacillales</taxon>
        <taxon>Lactobacillaceae</taxon>
        <taxon>Leuconostoc</taxon>
    </lineage>
</organism>
<comment type="caution">
    <text evidence="6">The sequence shown here is derived from an EMBL/GenBank/DDBJ whole genome shotgun (WGS) entry which is preliminary data.</text>
</comment>
<evidence type="ECO:0000256" key="1">
    <source>
        <dbReference type="ARBA" id="ARBA00022490"/>
    </source>
</evidence>
<comment type="subcellular location">
    <subcellularLocation>
        <location evidence="5">Cytoplasm</location>
    </subcellularLocation>
    <text evidence="5">Associated with two foci at the outer edges of the nucleoid region in young cells, and at four foci within both cell halves in older cells.</text>
</comment>
<keyword evidence="1 5" id="KW-0963">Cytoplasm</keyword>
<accession>A0A5A5U008</accession>
<dbReference type="Pfam" id="PF04079">
    <property type="entry name" value="SMC_ScpB"/>
    <property type="match status" value="1"/>
</dbReference>
<name>A0A5A5U008_LEUCI</name>
<dbReference type="NCBIfam" id="TIGR00281">
    <property type="entry name" value="SMC-Scp complex subunit ScpB"/>
    <property type="match status" value="1"/>
</dbReference>
<sequence length="200" mass="22000">MMNNLAQIEALLFVAGDEGITSQALCQITQFDKPAVIALIEQLANKYANDTMSALEVRETDGAYRLVTKPSLGSIVKNFFDAPDNATLSQAQLETLVIVAYKQPVTRVEIDQIRGVQSAGTLQKLMLRQLLVETGRKDEPGRPIMYGTSALFLDYFGLKSLTELPPLPDFETLDVDDGGTLFANVLESENLEMKEGQKNV</sequence>
<evidence type="ECO:0000313" key="6">
    <source>
        <dbReference type="EMBL" id="GDZ83778.1"/>
    </source>
</evidence>
<dbReference type="InterPro" id="IPR005234">
    <property type="entry name" value="ScpB_csome_segregation"/>
</dbReference>
<evidence type="ECO:0000256" key="2">
    <source>
        <dbReference type="ARBA" id="ARBA00022618"/>
    </source>
</evidence>
<dbReference type="SUPFAM" id="SSF46785">
    <property type="entry name" value="Winged helix' DNA-binding domain"/>
    <property type="match status" value="2"/>
</dbReference>
<dbReference type="PANTHER" id="PTHR34298:SF2">
    <property type="entry name" value="SEGREGATION AND CONDENSATION PROTEIN B"/>
    <property type="match status" value="1"/>
</dbReference>
<dbReference type="GO" id="GO:0051304">
    <property type="term" value="P:chromosome separation"/>
    <property type="evidence" value="ECO:0007669"/>
    <property type="project" value="InterPro"/>
</dbReference>
<dbReference type="EMBL" id="BJJW01000006">
    <property type="protein sequence ID" value="GDZ83778.1"/>
    <property type="molecule type" value="Genomic_DNA"/>
</dbReference>
<dbReference type="AlphaFoldDB" id="A0A5A5U008"/>
<keyword evidence="4 5" id="KW-0131">Cell cycle</keyword>